<evidence type="ECO:0000259" key="5">
    <source>
        <dbReference type="PROSITE" id="PS50017"/>
    </source>
</evidence>
<dbReference type="PROSITE" id="PS50104">
    <property type="entry name" value="TIR"/>
    <property type="match status" value="1"/>
</dbReference>
<dbReference type="Proteomes" id="UP001162164">
    <property type="component" value="Unassembled WGS sequence"/>
</dbReference>
<keyword evidence="8" id="KW-1185">Reference proteome</keyword>
<feature type="region of interest" description="Disordered" evidence="4">
    <location>
        <begin position="417"/>
        <end position="444"/>
    </location>
</feature>
<dbReference type="InterPro" id="IPR035897">
    <property type="entry name" value="Toll_tir_struct_dom_sf"/>
</dbReference>
<dbReference type="PANTHER" id="PTHR15079:SF3">
    <property type="entry name" value="MYELOID DIFFERENTIATION PRIMARY RESPONSE PROTEIN MYD88"/>
    <property type="match status" value="1"/>
</dbReference>
<organism evidence="7 8">
    <name type="scientific">Molorchus minor</name>
    <dbReference type="NCBI Taxonomy" id="1323400"/>
    <lineage>
        <taxon>Eukaryota</taxon>
        <taxon>Metazoa</taxon>
        <taxon>Ecdysozoa</taxon>
        <taxon>Arthropoda</taxon>
        <taxon>Hexapoda</taxon>
        <taxon>Insecta</taxon>
        <taxon>Pterygota</taxon>
        <taxon>Neoptera</taxon>
        <taxon>Endopterygota</taxon>
        <taxon>Coleoptera</taxon>
        <taxon>Polyphaga</taxon>
        <taxon>Cucujiformia</taxon>
        <taxon>Chrysomeloidea</taxon>
        <taxon>Cerambycidae</taxon>
        <taxon>Lamiinae</taxon>
        <taxon>Monochamini</taxon>
        <taxon>Molorchus</taxon>
    </lineage>
</organism>
<dbReference type="SUPFAM" id="SSF52200">
    <property type="entry name" value="Toll/Interleukin receptor TIR domain"/>
    <property type="match status" value="1"/>
</dbReference>
<dbReference type="EMBL" id="JAPWTJ010001775">
    <property type="protein sequence ID" value="KAJ8969580.1"/>
    <property type="molecule type" value="Genomic_DNA"/>
</dbReference>
<proteinExistence type="predicted"/>
<dbReference type="SUPFAM" id="SSF47986">
    <property type="entry name" value="DEATH domain"/>
    <property type="match status" value="1"/>
</dbReference>
<feature type="domain" description="Death" evidence="5">
    <location>
        <begin position="58"/>
        <end position="123"/>
    </location>
</feature>
<sequence>MEQEASDTDGLHDNGRHVTVRALRKKTRKVISTLLNPPKIIPNEKGYHGSIYPSTVSDWHGLAEMCGISGEKIPSLQQDPDPSNKVINLWTELDNNKSTIHNLILYLEELDRFDIIEDIESLIEDDINFFKNNPNGFRGKPLNLDADRYILTMDDVDRADKGLEPQTYDAFVLFAEDDIDFATLLVETMEKDYNLKFCVKDRDLVGGGFEHDSIIKLISERCGRLIVIVSAAFLDSPANKFFYSFAQAIGIEQRQRKIVPCVYSRCNNTLPPELACYYILDYTRSGEFYNFWKKLHDSIRIPTAPNNNFISSTSCPQHNSASKQCLSKMRSENITESSLKPINQVKFNSMVDLNKCETEKILPDENLTNSSSANSLGNYTSTIKKQKSIYNRLKSIIKPKPTKSSDLKVEVPKMTAVEQSEVEKEKKRTFFSRGSKRKKAALAS</sequence>
<protein>
    <recommendedName>
        <fullName evidence="9">Myeloid differentiation primary response protein MyD88</fullName>
    </recommendedName>
</protein>
<accession>A0ABQ9IZ78</accession>
<evidence type="ECO:0000313" key="7">
    <source>
        <dbReference type="EMBL" id="KAJ8969580.1"/>
    </source>
</evidence>
<dbReference type="Gene3D" id="1.10.533.10">
    <property type="entry name" value="Death Domain, Fas"/>
    <property type="match status" value="1"/>
</dbReference>
<comment type="caution">
    <text evidence="7">The sequence shown here is derived from an EMBL/GenBank/DDBJ whole genome shotgun (WGS) entry which is preliminary data.</text>
</comment>
<evidence type="ECO:0008006" key="9">
    <source>
        <dbReference type="Google" id="ProtNLM"/>
    </source>
</evidence>
<gene>
    <name evidence="7" type="ORF">NQ317_000077</name>
</gene>
<reference evidence="7" key="1">
    <citation type="journal article" date="2023" name="Insect Mol. Biol.">
        <title>Genome sequencing provides insights into the evolution of gene families encoding plant cell wall-degrading enzymes in longhorned beetles.</title>
        <authorList>
            <person name="Shin N.R."/>
            <person name="Okamura Y."/>
            <person name="Kirsch R."/>
            <person name="Pauchet Y."/>
        </authorList>
    </citation>
    <scope>NUCLEOTIDE SEQUENCE</scope>
    <source>
        <strain evidence="7">MMC_N1</strain>
    </source>
</reference>
<evidence type="ECO:0000256" key="4">
    <source>
        <dbReference type="SAM" id="MobiDB-lite"/>
    </source>
</evidence>
<dbReference type="Pfam" id="PF01582">
    <property type="entry name" value="TIR"/>
    <property type="match status" value="1"/>
</dbReference>
<dbReference type="InterPro" id="IPR017281">
    <property type="entry name" value="Myelin_different_resp_MyD88"/>
</dbReference>
<dbReference type="InterPro" id="IPR000488">
    <property type="entry name" value="Death_dom"/>
</dbReference>
<feature type="domain" description="TIR" evidence="6">
    <location>
        <begin position="166"/>
        <end position="299"/>
    </location>
</feature>
<evidence type="ECO:0000256" key="3">
    <source>
        <dbReference type="ARBA" id="ARBA00023198"/>
    </source>
</evidence>
<feature type="compositionally biased region" description="Basic residues" evidence="4">
    <location>
        <begin position="429"/>
        <end position="444"/>
    </location>
</feature>
<dbReference type="Gene3D" id="3.40.50.10140">
    <property type="entry name" value="Toll/interleukin-1 receptor homology (TIR) domain"/>
    <property type="match status" value="1"/>
</dbReference>
<comment type="subcellular location">
    <subcellularLocation>
        <location evidence="1">Cytoplasm</location>
    </subcellularLocation>
</comment>
<evidence type="ECO:0000256" key="1">
    <source>
        <dbReference type="ARBA" id="ARBA00004496"/>
    </source>
</evidence>
<dbReference type="InterPro" id="IPR000157">
    <property type="entry name" value="TIR_dom"/>
</dbReference>
<dbReference type="Pfam" id="PF00531">
    <property type="entry name" value="Death"/>
    <property type="match status" value="1"/>
</dbReference>
<dbReference type="InterPro" id="IPR011029">
    <property type="entry name" value="DEATH-like_dom_sf"/>
</dbReference>
<evidence type="ECO:0000256" key="2">
    <source>
        <dbReference type="ARBA" id="ARBA00022490"/>
    </source>
</evidence>
<dbReference type="SMART" id="SM00255">
    <property type="entry name" value="TIR"/>
    <property type="match status" value="1"/>
</dbReference>
<dbReference type="PANTHER" id="PTHR15079">
    <property type="entry name" value="MYD88"/>
    <property type="match status" value="1"/>
</dbReference>
<evidence type="ECO:0000313" key="8">
    <source>
        <dbReference type="Proteomes" id="UP001162164"/>
    </source>
</evidence>
<keyword evidence="2" id="KW-0963">Cytoplasm</keyword>
<evidence type="ECO:0000259" key="6">
    <source>
        <dbReference type="PROSITE" id="PS50104"/>
    </source>
</evidence>
<dbReference type="PROSITE" id="PS50017">
    <property type="entry name" value="DEATH_DOMAIN"/>
    <property type="match status" value="1"/>
</dbReference>
<keyword evidence="3" id="KW-0395">Inflammatory response</keyword>
<name>A0ABQ9IZ78_9CUCU</name>